<dbReference type="OrthoDB" id="2876964at2"/>
<accession>A0A4Q0VPQ1</accession>
<evidence type="ECO:0008006" key="3">
    <source>
        <dbReference type="Google" id="ProtNLM"/>
    </source>
</evidence>
<sequence length="197" mass="22895">MITFDTNYKQILTNACLHCRDPYFLPANPTFIHAGCCSYSPVLGLFEIYQMIKDGNREYFINTIYNHKAATIKPYEIIIHANVHPQFDQLSLNHLSHIEKADIRLQYSVCQFFEPQKGCGLPGNYKNTTCRSFICLSVEDQLDEQRKSQLKKWNTLIYQEVKTFVKQHRKALQSFGMNLQTDVQSVLNYLEVEGSKN</sequence>
<comment type="caution">
    <text evidence="1">The sequence shown here is derived from an EMBL/GenBank/DDBJ whole genome shotgun (WGS) entry which is preliminary data.</text>
</comment>
<protein>
    <recommendedName>
        <fullName evidence="3">YkgJ family cysteine cluster protein</fullName>
    </recommendedName>
</protein>
<dbReference type="RefSeq" id="WP_129079259.1">
    <property type="nucleotide sequence ID" value="NZ_QOUX01000046.1"/>
</dbReference>
<reference evidence="1 2" key="1">
    <citation type="journal article" date="2019" name="Int. J. Syst. Evol. Microbiol.">
        <title>Anaerobacillus alkaliphilus sp. nov., a novel alkaliphilic and moderately halophilic bacterium.</title>
        <authorList>
            <person name="Borsodi A.K."/>
            <person name="Aszalos J.M."/>
            <person name="Bihari P."/>
            <person name="Nagy I."/>
            <person name="Schumann P."/>
            <person name="Sproer C."/>
            <person name="Kovacs A.L."/>
            <person name="Boka K."/>
            <person name="Dobosy P."/>
            <person name="Ovari M."/>
            <person name="Szili-Kovacs T."/>
            <person name="Toth E."/>
        </authorList>
    </citation>
    <scope>NUCLEOTIDE SEQUENCE [LARGE SCALE GENOMIC DNA]</scope>
    <source>
        <strain evidence="1 2">B16-10</strain>
    </source>
</reference>
<dbReference type="AlphaFoldDB" id="A0A4Q0VPQ1"/>
<keyword evidence="2" id="KW-1185">Reference proteome</keyword>
<dbReference type="Proteomes" id="UP000290649">
    <property type="component" value="Unassembled WGS sequence"/>
</dbReference>
<organism evidence="1 2">
    <name type="scientific">Anaerobacillus alkaliphilus</name>
    <dbReference type="NCBI Taxonomy" id="1548597"/>
    <lineage>
        <taxon>Bacteria</taxon>
        <taxon>Bacillati</taxon>
        <taxon>Bacillota</taxon>
        <taxon>Bacilli</taxon>
        <taxon>Bacillales</taxon>
        <taxon>Bacillaceae</taxon>
        <taxon>Anaerobacillus</taxon>
    </lineage>
</organism>
<proteinExistence type="predicted"/>
<evidence type="ECO:0000313" key="2">
    <source>
        <dbReference type="Proteomes" id="UP000290649"/>
    </source>
</evidence>
<evidence type="ECO:0000313" key="1">
    <source>
        <dbReference type="EMBL" id="RXI97895.1"/>
    </source>
</evidence>
<gene>
    <name evidence="1" type="ORF">DS745_16195</name>
</gene>
<name>A0A4Q0VPQ1_9BACI</name>
<dbReference type="EMBL" id="QOUX01000046">
    <property type="protein sequence ID" value="RXI97895.1"/>
    <property type="molecule type" value="Genomic_DNA"/>
</dbReference>